<dbReference type="GO" id="GO:0003677">
    <property type="term" value="F:DNA binding"/>
    <property type="evidence" value="ECO:0007669"/>
    <property type="project" value="UniProtKB-KW"/>
</dbReference>
<dbReference type="GO" id="GO:0032993">
    <property type="term" value="C:protein-DNA complex"/>
    <property type="evidence" value="ECO:0007669"/>
    <property type="project" value="TreeGrafter"/>
</dbReference>
<dbReference type="KEGG" id="rfs:C1I64_12115"/>
<dbReference type="Proteomes" id="UP000285317">
    <property type="component" value="Chromosome"/>
</dbReference>
<comment type="similarity">
    <text evidence="1">Belongs to the LysR transcriptional regulatory family.</text>
</comment>
<feature type="compositionally biased region" description="Basic and acidic residues" evidence="5">
    <location>
        <begin position="1"/>
        <end position="17"/>
    </location>
</feature>
<proteinExistence type="inferred from homology"/>
<organism evidence="7 8">
    <name type="scientific">Rathayibacter festucae DSM 15932</name>
    <dbReference type="NCBI Taxonomy" id="1328866"/>
    <lineage>
        <taxon>Bacteria</taxon>
        <taxon>Bacillati</taxon>
        <taxon>Actinomycetota</taxon>
        <taxon>Actinomycetes</taxon>
        <taxon>Micrococcales</taxon>
        <taxon>Microbacteriaceae</taxon>
        <taxon>Rathayibacter</taxon>
    </lineage>
</organism>
<gene>
    <name evidence="7" type="ORF">C1I64_12115</name>
</gene>
<evidence type="ECO:0000256" key="2">
    <source>
        <dbReference type="ARBA" id="ARBA00023015"/>
    </source>
</evidence>
<feature type="compositionally biased region" description="Acidic residues" evidence="5">
    <location>
        <begin position="18"/>
        <end position="61"/>
    </location>
</feature>
<feature type="region of interest" description="Disordered" evidence="5">
    <location>
        <begin position="1"/>
        <end position="61"/>
    </location>
</feature>
<dbReference type="RefSeq" id="WP_127887370.1">
    <property type="nucleotide sequence ID" value="NZ_CP028137.1"/>
</dbReference>
<evidence type="ECO:0000256" key="5">
    <source>
        <dbReference type="SAM" id="MobiDB-lite"/>
    </source>
</evidence>
<name>A0A3T0T294_9MICO</name>
<feature type="compositionally biased region" description="Basic residues" evidence="5">
    <location>
        <begin position="309"/>
        <end position="319"/>
    </location>
</feature>
<evidence type="ECO:0000313" key="8">
    <source>
        <dbReference type="Proteomes" id="UP000285317"/>
    </source>
</evidence>
<keyword evidence="2" id="KW-0805">Transcription regulation</keyword>
<feature type="domain" description="LysR substrate-binding" evidence="6">
    <location>
        <begin position="81"/>
        <end position="256"/>
    </location>
</feature>
<accession>A0A3T0T294</accession>
<evidence type="ECO:0000256" key="3">
    <source>
        <dbReference type="ARBA" id="ARBA00023125"/>
    </source>
</evidence>
<protein>
    <submittedName>
        <fullName evidence="7">LysR family transcriptional regulator</fullName>
    </submittedName>
</protein>
<evidence type="ECO:0000256" key="4">
    <source>
        <dbReference type="ARBA" id="ARBA00023163"/>
    </source>
</evidence>
<feature type="region of interest" description="Disordered" evidence="5">
    <location>
        <begin position="260"/>
        <end position="319"/>
    </location>
</feature>
<dbReference type="EMBL" id="CP028137">
    <property type="protein sequence ID" value="AZZ52713.1"/>
    <property type="molecule type" value="Genomic_DNA"/>
</dbReference>
<keyword evidence="3" id="KW-0238">DNA-binding</keyword>
<dbReference type="CDD" id="cd08414">
    <property type="entry name" value="PBP2_LTTR_aromatics_like"/>
    <property type="match status" value="1"/>
</dbReference>
<dbReference type="SUPFAM" id="SSF53850">
    <property type="entry name" value="Periplasmic binding protein-like II"/>
    <property type="match status" value="1"/>
</dbReference>
<evidence type="ECO:0000259" key="6">
    <source>
        <dbReference type="Pfam" id="PF03466"/>
    </source>
</evidence>
<evidence type="ECO:0000256" key="1">
    <source>
        <dbReference type="ARBA" id="ARBA00009437"/>
    </source>
</evidence>
<dbReference type="AlphaFoldDB" id="A0A3T0T294"/>
<reference evidence="7 8" key="1">
    <citation type="submission" date="2018-03" db="EMBL/GenBank/DDBJ databases">
        <title>Bacteriophage NCPPB3778 and a type I-E CRISPR drive the evolution of the US Biological Select Agent, Rathayibacter toxicus.</title>
        <authorList>
            <person name="Davis E.W.II."/>
            <person name="Tabima J.F."/>
            <person name="Weisberg A.J."/>
            <person name="Dantas Lopes L."/>
            <person name="Wiseman M.S."/>
            <person name="Wiseman M.S."/>
            <person name="Pupko T."/>
            <person name="Belcher M.S."/>
            <person name="Sechler A.J."/>
            <person name="Tancos M.A."/>
            <person name="Schroeder B.K."/>
            <person name="Murray T.D."/>
            <person name="Luster D.G."/>
            <person name="Schneider W.L."/>
            <person name="Rogers E."/>
            <person name="Andreote F.D."/>
            <person name="Grunwald N.J."/>
            <person name="Putnam M.L."/>
            <person name="Chang J.H."/>
        </authorList>
    </citation>
    <scope>NUCLEOTIDE SEQUENCE [LARGE SCALE GENOMIC DNA]</scope>
    <source>
        <strain evidence="7 8">DSM 15932</strain>
    </source>
</reference>
<feature type="compositionally biased region" description="Basic and acidic residues" evidence="5">
    <location>
        <begin position="271"/>
        <end position="293"/>
    </location>
</feature>
<keyword evidence="4" id="KW-0804">Transcription</keyword>
<evidence type="ECO:0000313" key="7">
    <source>
        <dbReference type="EMBL" id="AZZ52713.1"/>
    </source>
</evidence>
<sequence length="319" mass="34398">MSDEPDPREQPAPREDAVGPDDGADAADTDLETPETDDVEPDDIGPDDVEPDDTEPDDVESEGPALLVALVPGVTPTKWTRVWSERRPDLRLRVLPIAESEQEEVLRDGRAQIVFVRGDVRSDSVSSILLYEEQPVAILPRDHAFADAEEMDVADLADEHLLQEPEAVPEWAVLAAEIADGTRRALPRMAGLDDAVEQVAAGVGVLIVPQSVARVHSRKDVRVVPVTGVAPTSVRLAWATEDKTDDVEDFIGVVRGRSANTTRGTAATPKVESRAKAAKAKAREAREKAEKAGGGKKKPARPGGAARPAVRRTRKPRGR</sequence>
<dbReference type="GO" id="GO:0003700">
    <property type="term" value="F:DNA-binding transcription factor activity"/>
    <property type="evidence" value="ECO:0007669"/>
    <property type="project" value="TreeGrafter"/>
</dbReference>
<dbReference type="InterPro" id="IPR005119">
    <property type="entry name" value="LysR_subst-bd"/>
</dbReference>
<dbReference type="PANTHER" id="PTHR30346">
    <property type="entry name" value="TRANSCRIPTIONAL DUAL REGULATOR HCAR-RELATED"/>
    <property type="match status" value="1"/>
</dbReference>
<dbReference type="PANTHER" id="PTHR30346:SF0">
    <property type="entry name" value="HCA OPERON TRANSCRIPTIONAL ACTIVATOR HCAR"/>
    <property type="match status" value="1"/>
</dbReference>
<dbReference type="Gene3D" id="3.40.190.10">
    <property type="entry name" value="Periplasmic binding protein-like II"/>
    <property type="match status" value="2"/>
</dbReference>
<dbReference type="Pfam" id="PF03466">
    <property type="entry name" value="LysR_substrate"/>
    <property type="match status" value="1"/>
</dbReference>